<dbReference type="InterPro" id="IPR019734">
    <property type="entry name" value="TPR_rpt"/>
</dbReference>
<proteinExistence type="predicted"/>
<keyword evidence="2" id="KW-0378">Hydrolase</keyword>
<protein>
    <submittedName>
        <fullName evidence="2">Soluble lytic murein transglycosylase</fullName>
        <ecNumber evidence="2">3.2.1.-</ecNumber>
    </submittedName>
</protein>
<dbReference type="PANTHER" id="PTHR37423">
    <property type="entry name" value="SOLUBLE LYTIC MUREIN TRANSGLYCOSYLASE-RELATED"/>
    <property type="match status" value="1"/>
</dbReference>
<dbReference type="InterPro" id="IPR023346">
    <property type="entry name" value="Lysozyme-like_dom_sf"/>
</dbReference>
<dbReference type="InterPro" id="IPR008258">
    <property type="entry name" value="Transglycosylase_SLT_dom_1"/>
</dbReference>
<dbReference type="SUPFAM" id="SSF48452">
    <property type="entry name" value="TPR-like"/>
    <property type="match status" value="2"/>
</dbReference>
<dbReference type="Pfam" id="PF01464">
    <property type="entry name" value="SLT"/>
    <property type="match status" value="1"/>
</dbReference>
<dbReference type="Pfam" id="PF13174">
    <property type="entry name" value="TPR_6"/>
    <property type="match status" value="3"/>
</dbReference>
<dbReference type="Pfam" id="PF13432">
    <property type="entry name" value="TPR_16"/>
    <property type="match status" value="1"/>
</dbReference>
<keyword evidence="2" id="KW-0326">Glycosidase</keyword>
<evidence type="ECO:0000259" key="1">
    <source>
        <dbReference type="Pfam" id="PF01464"/>
    </source>
</evidence>
<name>A0A3B1CFH4_9ZZZZ</name>
<dbReference type="GO" id="GO:0016798">
    <property type="term" value="F:hydrolase activity, acting on glycosyl bonds"/>
    <property type="evidence" value="ECO:0007669"/>
    <property type="project" value="UniProtKB-KW"/>
</dbReference>
<dbReference type="EC" id="3.2.1.-" evidence="2"/>
<reference evidence="2" key="1">
    <citation type="submission" date="2018-06" db="EMBL/GenBank/DDBJ databases">
        <authorList>
            <person name="Zhirakovskaya E."/>
        </authorList>
    </citation>
    <scope>NUCLEOTIDE SEQUENCE</scope>
</reference>
<dbReference type="PROSITE" id="PS50005">
    <property type="entry name" value="TPR"/>
    <property type="match status" value="2"/>
</dbReference>
<dbReference type="AlphaFoldDB" id="A0A3B1CFH4"/>
<dbReference type="EMBL" id="UOGC01000142">
    <property type="protein sequence ID" value="VAX22794.1"/>
    <property type="molecule type" value="Genomic_DNA"/>
</dbReference>
<feature type="domain" description="Transglycosylase SLT" evidence="1">
    <location>
        <begin position="542"/>
        <end position="658"/>
    </location>
</feature>
<organism evidence="2">
    <name type="scientific">hydrothermal vent metagenome</name>
    <dbReference type="NCBI Taxonomy" id="652676"/>
    <lineage>
        <taxon>unclassified sequences</taxon>
        <taxon>metagenomes</taxon>
        <taxon>ecological metagenomes</taxon>
    </lineage>
</organism>
<accession>A0A3B1CFH4</accession>
<dbReference type="PANTHER" id="PTHR37423:SF2">
    <property type="entry name" value="MEMBRANE-BOUND LYTIC MUREIN TRANSGLYCOSYLASE C"/>
    <property type="match status" value="1"/>
</dbReference>
<sequence length="703" mass="81037">MKRGIFLAVTTLLLANFSAFADENLTAKKFLNAHTFVKEKEFDKAITALDPLLKSPFILGDYVMYDIGFAYIKAGNTNKALTILDRLAKEYPNSPLKQQANEVGLTSACEKAGSQICGKYLRKIKAKNVTKKFRVDRDFIEAERSEARGKKMQAFKLYQKIYYDFPATKSAEKARLATKRLRETANASGKKTEYPYATYYQRMKRANRLMKAFRYDDAVSDLKAAIKIGYATKRKIKILSRLGDALNRSRKRDEAKKVFNQLIKNYPKSPEAIDAEYRIARIDWNLNKKDECVKRLTALLARKPGASIERQAHIILGRIAANEKRYNDAEKSYAKALALKPDSQMTHELKWRMGWLKYQHGDFKKAGEYFLKMASKASLKWRDGGFLYWAAKSFKKAGELKKADKISKRLVYEFPHTYYGTRAIKNRHTASMPAIDIEQDFASVIVPTLDKISKNHLNRMELFVNMGLPREASYEVDAIAGRIKKNEKNSLWLGTLYIKTKTAEKSIRLQVNMLGFRKLKNDFGQPFWRAFYPISHWKTAAREAKKLAIDPFFIMSIMRQESAFKEDALSPANAMGLMQLMPHVGRRTYEKIDIDNHAKKPFEREMLFDPAINISLGIAHMAELVSRYNGNIVFMAAAYNAGYKAVNIWRKRYGAIPDDEFAEMIPYRETRKYVKKVQRNLALYHRIYTGDPKQMVEAKKEKI</sequence>
<dbReference type="Gene3D" id="1.10.530.10">
    <property type="match status" value="1"/>
</dbReference>
<evidence type="ECO:0000313" key="2">
    <source>
        <dbReference type="EMBL" id="VAX22794.1"/>
    </source>
</evidence>
<dbReference type="InterPro" id="IPR011990">
    <property type="entry name" value="TPR-like_helical_dom_sf"/>
</dbReference>
<gene>
    <name evidence="2" type="ORF">MNBD_NITROSPINAE01-1757</name>
</gene>
<dbReference type="CDD" id="cd13401">
    <property type="entry name" value="Slt70-like"/>
    <property type="match status" value="1"/>
</dbReference>
<dbReference type="SMART" id="SM00028">
    <property type="entry name" value="TPR"/>
    <property type="match status" value="3"/>
</dbReference>
<dbReference type="Gene3D" id="1.25.40.10">
    <property type="entry name" value="Tetratricopeptide repeat domain"/>
    <property type="match status" value="3"/>
</dbReference>
<dbReference type="SUPFAM" id="SSF53955">
    <property type="entry name" value="Lysozyme-like"/>
    <property type="match status" value="1"/>
</dbReference>